<reference evidence="2 3" key="1">
    <citation type="submission" date="2017-12" db="EMBL/GenBank/DDBJ databases">
        <title>Phylogenetic diversity of female urinary microbiome.</title>
        <authorList>
            <person name="Thomas-White K."/>
            <person name="Wolfe A.J."/>
        </authorList>
    </citation>
    <scope>NUCLEOTIDE SEQUENCE [LARGE SCALE GENOMIC DNA]</scope>
    <source>
        <strain evidence="2 3">UMB0402</strain>
    </source>
</reference>
<gene>
    <name evidence="2" type="ORF">CYJ19_00690</name>
</gene>
<keyword evidence="3" id="KW-1185">Reference proteome</keyword>
<feature type="transmembrane region" description="Helical" evidence="1">
    <location>
        <begin position="208"/>
        <end position="226"/>
    </location>
</feature>
<keyword evidence="1" id="KW-1133">Transmembrane helix</keyword>
<dbReference type="Proteomes" id="UP000235122">
    <property type="component" value="Unassembled WGS sequence"/>
</dbReference>
<dbReference type="STRING" id="33007.HMPREF3198_00765"/>
<evidence type="ECO:0000313" key="3">
    <source>
        <dbReference type="Proteomes" id="UP000235122"/>
    </source>
</evidence>
<protein>
    <submittedName>
        <fullName evidence="2">Uncharacterized protein</fullName>
    </submittedName>
</protein>
<feature type="transmembrane region" description="Helical" evidence="1">
    <location>
        <begin position="265"/>
        <end position="289"/>
    </location>
</feature>
<dbReference type="AlphaFoldDB" id="A0A2I1IPU1"/>
<feature type="transmembrane region" description="Helical" evidence="1">
    <location>
        <begin position="46"/>
        <end position="68"/>
    </location>
</feature>
<sequence length="317" mass="33282">MPEKFPEARPERALNILCAVLGPLGTILLTVGAGQQLATAAVGKPFAQPLALVWIVIGVCALLACASFTTTRSQLGLTLGGAIACIGALVSPAFRLDFPGISILLPTWWAAFLPALAGVLFGSALACEITRRRAADRPDEELLRIVASDQTFRAPLPTSRGRDSIRSFYLAATASVGLWVMLLIRAHGVDVTGGPTHLFLRLNGACELITLLGVVLFALLLTFAGMYSSFGPLLCATFLIALPACGVSFLQVVTGYGIGPNFPTATALGLTAVPLSAIGAAAVATVHAAHWARVRSCSKEAQKRGLDLETYLRDMEI</sequence>
<keyword evidence="1" id="KW-0812">Transmembrane</keyword>
<feature type="transmembrane region" description="Helical" evidence="1">
    <location>
        <begin position="168"/>
        <end position="188"/>
    </location>
</feature>
<name>A0A2I1IPU1_9ACTO</name>
<feature type="transmembrane region" description="Helical" evidence="1">
    <location>
        <begin position="233"/>
        <end position="253"/>
    </location>
</feature>
<organism evidence="2 3">
    <name type="scientific">Winkia neuii</name>
    <dbReference type="NCBI Taxonomy" id="33007"/>
    <lineage>
        <taxon>Bacteria</taxon>
        <taxon>Bacillati</taxon>
        <taxon>Actinomycetota</taxon>
        <taxon>Actinomycetes</taxon>
        <taxon>Actinomycetales</taxon>
        <taxon>Actinomycetaceae</taxon>
        <taxon>Winkia</taxon>
    </lineage>
</organism>
<dbReference type="GeneID" id="35866141"/>
<feature type="transmembrane region" description="Helical" evidence="1">
    <location>
        <begin position="12"/>
        <end position="34"/>
    </location>
</feature>
<keyword evidence="1" id="KW-0472">Membrane</keyword>
<feature type="transmembrane region" description="Helical" evidence="1">
    <location>
        <begin position="106"/>
        <end position="127"/>
    </location>
</feature>
<comment type="caution">
    <text evidence="2">The sequence shown here is derived from an EMBL/GenBank/DDBJ whole genome shotgun (WGS) entry which is preliminary data.</text>
</comment>
<dbReference type="EMBL" id="PKKO01000001">
    <property type="protein sequence ID" value="PKY73142.1"/>
    <property type="molecule type" value="Genomic_DNA"/>
</dbReference>
<evidence type="ECO:0000256" key="1">
    <source>
        <dbReference type="SAM" id="Phobius"/>
    </source>
</evidence>
<accession>A0A2I1IPU1</accession>
<dbReference type="RefSeq" id="WP_024330772.1">
    <property type="nucleotide sequence ID" value="NZ_JASOXK010000001.1"/>
</dbReference>
<feature type="transmembrane region" description="Helical" evidence="1">
    <location>
        <begin position="75"/>
        <end position="94"/>
    </location>
</feature>
<proteinExistence type="predicted"/>
<evidence type="ECO:0000313" key="2">
    <source>
        <dbReference type="EMBL" id="PKY73142.1"/>
    </source>
</evidence>